<name>A0AB39VKS6_9FUSO</name>
<dbReference type="GO" id="GO:0050661">
    <property type="term" value="F:NADP binding"/>
    <property type="evidence" value="ECO:0007669"/>
    <property type="project" value="TreeGrafter"/>
</dbReference>
<dbReference type="GO" id="GO:0009423">
    <property type="term" value="P:chorismate biosynthetic process"/>
    <property type="evidence" value="ECO:0007669"/>
    <property type="project" value="TreeGrafter"/>
</dbReference>
<dbReference type="PANTHER" id="PTHR21089:SF1">
    <property type="entry name" value="BIFUNCTIONAL 3-DEHYDROQUINATE DEHYDRATASE_SHIKIMATE DEHYDROGENASE, CHLOROPLASTIC"/>
    <property type="match status" value="1"/>
</dbReference>
<organism evidence="4">
    <name type="scientific">Leptotrichia rugosa</name>
    <dbReference type="NCBI Taxonomy" id="3239302"/>
    <lineage>
        <taxon>Bacteria</taxon>
        <taxon>Fusobacteriati</taxon>
        <taxon>Fusobacteriota</taxon>
        <taxon>Fusobacteriia</taxon>
        <taxon>Fusobacteriales</taxon>
        <taxon>Leptotrichiaceae</taxon>
        <taxon>Leptotrichia</taxon>
    </lineage>
</organism>
<dbReference type="EMBL" id="CP165644">
    <property type="protein sequence ID" value="XDU67483.1"/>
    <property type="molecule type" value="Genomic_DNA"/>
</dbReference>
<gene>
    <name evidence="4" type="ORF">AB8B22_03450</name>
</gene>
<accession>A0AB39VKS6</accession>
<dbReference type="InterPro" id="IPR022893">
    <property type="entry name" value="Shikimate_DH_fam"/>
</dbReference>
<dbReference type="SUPFAM" id="SSF53223">
    <property type="entry name" value="Aminoacid dehydrogenase-like, N-terminal domain"/>
    <property type="match status" value="1"/>
</dbReference>
<feature type="domain" description="Shikimate dehydrogenase substrate binding N-terminal" evidence="3">
    <location>
        <begin position="2"/>
        <end position="54"/>
    </location>
</feature>
<dbReference type="Gene3D" id="3.40.50.10860">
    <property type="entry name" value="Leucine Dehydrogenase, chain A, domain 1"/>
    <property type="match status" value="1"/>
</dbReference>
<dbReference type="InterPro" id="IPR036291">
    <property type="entry name" value="NAD(P)-bd_dom_sf"/>
</dbReference>
<evidence type="ECO:0000256" key="2">
    <source>
        <dbReference type="ARBA" id="ARBA00023141"/>
    </source>
</evidence>
<reference evidence="4" key="1">
    <citation type="submission" date="2024-07" db="EMBL/GenBank/DDBJ databases">
        <authorList>
            <person name="Li X.-J."/>
            <person name="Wang X."/>
        </authorList>
    </citation>
    <scope>NUCLEOTIDE SEQUENCE</scope>
    <source>
        <strain evidence="4">HSP-334</strain>
    </source>
</reference>
<dbReference type="PANTHER" id="PTHR21089">
    <property type="entry name" value="SHIKIMATE DEHYDROGENASE"/>
    <property type="match status" value="1"/>
</dbReference>
<dbReference type="InterPro" id="IPR046346">
    <property type="entry name" value="Aminoacid_DH-like_N_sf"/>
</dbReference>
<evidence type="ECO:0000313" key="4">
    <source>
        <dbReference type="EMBL" id="XDU67483.1"/>
    </source>
</evidence>
<dbReference type="RefSeq" id="WP_369711669.1">
    <property type="nucleotide sequence ID" value="NZ_CP165644.1"/>
</dbReference>
<keyword evidence="2" id="KW-0028">Amino-acid biosynthesis</keyword>
<dbReference type="GO" id="GO:0009073">
    <property type="term" value="P:aromatic amino acid family biosynthetic process"/>
    <property type="evidence" value="ECO:0007669"/>
    <property type="project" value="UniProtKB-KW"/>
</dbReference>
<comment type="pathway">
    <text evidence="1">Metabolic intermediate biosynthesis; chorismate biosynthesis; chorismate from D-erythrose 4-phosphate and phosphoenolpyruvate: step 4/7.</text>
</comment>
<dbReference type="Pfam" id="PF08501">
    <property type="entry name" value="Shikimate_dh_N"/>
    <property type="match status" value="1"/>
</dbReference>
<dbReference type="AlphaFoldDB" id="A0AB39VKS6"/>
<dbReference type="GO" id="GO:0004764">
    <property type="term" value="F:shikimate 3-dehydrogenase (NADP+) activity"/>
    <property type="evidence" value="ECO:0007669"/>
    <property type="project" value="InterPro"/>
</dbReference>
<dbReference type="CDD" id="cd01065">
    <property type="entry name" value="NAD_bind_Shikimate_DH"/>
    <property type="match status" value="1"/>
</dbReference>
<sequence length="238" mass="26831">MIERQSDEIGQLMEEIKKGKFKGINVTIPYKVEVIKYLDEVSKIAKQIGAVNTITCKNGKLIGDNSDYFGFLKTLRINNIDVKGKKVLVLGTGGASKAIYNVLIDSGAENVYLATIEENDSFKVRTKDRLIHYSAVSGLKNIELIVNCTPVGMYPNINECPLNDSNFIDTNALVDIVYNPEETVLMKKYKQKGVKVISNGLMMLISQAIKSEEIWNEEEYDVKILEKIHTRLSEKLYK</sequence>
<protein>
    <submittedName>
        <fullName evidence="4">Shikimate dehydrogenase</fullName>
    </submittedName>
</protein>
<dbReference type="GO" id="GO:0005829">
    <property type="term" value="C:cytosol"/>
    <property type="evidence" value="ECO:0007669"/>
    <property type="project" value="TreeGrafter"/>
</dbReference>
<dbReference type="KEGG" id="lrug:AB8B22_03450"/>
<evidence type="ECO:0000256" key="1">
    <source>
        <dbReference type="ARBA" id="ARBA00004871"/>
    </source>
</evidence>
<evidence type="ECO:0000259" key="3">
    <source>
        <dbReference type="Pfam" id="PF08501"/>
    </source>
</evidence>
<dbReference type="GO" id="GO:0019632">
    <property type="term" value="P:shikimate metabolic process"/>
    <property type="evidence" value="ECO:0007669"/>
    <property type="project" value="TreeGrafter"/>
</dbReference>
<keyword evidence="2" id="KW-0057">Aromatic amino acid biosynthesis</keyword>
<proteinExistence type="predicted"/>
<dbReference type="Gene3D" id="3.40.50.720">
    <property type="entry name" value="NAD(P)-binding Rossmann-like Domain"/>
    <property type="match status" value="1"/>
</dbReference>
<dbReference type="InterPro" id="IPR013708">
    <property type="entry name" value="Shikimate_DH-bd_N"/>
</dbReference>
<dbReference type="SUPFAM" id="SSF51735">
    <property type="entry name" value="NAD(P)-binding Rossmann-fold domains"/>
    <property type="match status" value="1"/>
</dbReference>